<dbReference type="InterPro" id="IPR021226">
    <property type="entry name" value="Phage_gene29"/>
</dbReference>
<comment type="caution">
    <text evidence="1">The sequence shown here is derived from an EMBL/GenBank/DDBJ whole genome shotgun (WGS) entry which is preliminary data.</text>
</comment>
<dbReference type="STRING" id="1210086.GCA_001613105_04132"/>
<organism evidence="1 2">
    <name type="scientific">Nocardia pseudobrasiliensis</name>
    <dbReference type="NCBI Taxonomy" id="45979"/>
    <lineage>
        <taxon>Bacteria</taxon>
        <taxon>Bacillati</taxon>
        <taxon>Actinomycetota</taxon>
        <taxon>Actinomycetes</taxon>
        <taxon>Mycobacteriales</taxon>
        <taxon>Nocardiaceae</taxon>
        <taxon>Nocardia</taxon>
    </lineage>
</organism>
<dbReference type="Proteomes" id="UP000254869">
    <property type="component" value="Unassembled WGS sequence"/>
</dbReference>
<proteinExistence type="predicted"/>
<evidence type="ECO:0000313" key="2">
    <source>
        <dbReference type="Proteomes" id="UP000254869"/>
    </source>
</evidence>
<accession>A0A370I4U1</accession>
<keyword evidence="2" id="KW-1185">Reference proteome</keyword>
<evidence type="ECO:0000313" key="1">
    <source>
        <dbReference type="EMBL" id="RDI65768.1"/>
    </source>
</evidence>
<dbReference type="EMBL" id="QQBC01000005">
    <property type="protein sequence ID" value="RDI65768.1"/>
    <property type="molecule type" value="Genomic_DNA"/>
</dbReference>
<dbReference type="AlphaFoldDB" id="A0A370I4U1"/>
<dbReference type="Pfam" id="PF10910">
    <property type="entry name" value="Phage_gene29"/>
    <property type="match status" value="1"/>
</dbReference>
<reference evidence="1 2" key="1">
    <citation type="submission" date="2018-07" db="EMBL/GenBank/DDBJ databases">
        <title>Genomic Encyclopedia of Type Strains, Phase IV (KMG-IV): sequencing the most valuable type-strain genomes for metagenomic binning, comparative biology and taxonomic classification.</title>
        <authorList>
            <person name="Goeker M."/>
        </authorList>
    </citation>
    <scope>NUCLEOTIDE SEQUENCE [LARGE SCALE GENOMIC DNA]</scope>
    <source>
        <strain evidence="1 2">DSM 44290</strain>
    </source>
</reference>
<sequence length="148" mass="16404">MLKTIEDTDFDDPEDHFAAALQNVPGLGPGGVAIPLAWAQIISKHLVECGYVFAPWLRRLADADGRIDVKNLPEQTKKLQRPARGPNHAWNPAVRWVPMDTPDPEPVVLPDVNTLTDQERGALLEMFRARGDLPEPVLDDDIARVIEG</sequence>
<protein>
    <submittedName>
        <fullName evidence="1">Uncharacterized protein DUF2744</fullName>
    </submittedName>
</protein>
<name>A0A370I4U1_9NOCA</name>
<gene>
    <name evidence="1" type="ORF">DFR76_10583</name>
</gene>
<dbReference type="RefSeq" id="WP_068000007.1">
    <property type="nucleotide sequence ID" value="NZ_QQBC01000005.1"/>
</dbReference>